<keyword evidence="1" id="KW-0805">Transcription regulation</keyword>
<dbReference type="Pfam" id="PF13377">
    <property type="entry name" value="Peripla_BP_3"/>
    <property type="match status" value="1"/>
</dbReference>
<dbReference type="PANTHER" id="PTHR30146">
    <property type="entry name" value="LACI-RELATED TRANSCRIPTIONAL REPRESSOR"/>
    <property type="match status" value="1"/>
</dbReference>
<dbReference type="Pfam" id="PF00990">
    <property type="entry name" value="GGDEF"/>
    <property type="match status" value="1"/>
</dbReference>
<dbReference type="CDD" id="cd01949">
    <property type="entry name" value="GGDEF"/>
    <property type="match status" value="1"/>
</dbReference>
<keyword evidence="6" id="KW-1185">Reference proteome</keyword>
<dbReference type="Gene3D" id="3.30.70.270">
    <property type="match status" value="1"/>
</dbReference>
<evidence type="ECO:0000313" key="5">
    <source>
        <dbReference type="EMBL" id="MEQ2558408.1"/>
    </source>
</evidence>
<dbReference type="SUPFAM" id="SSF53822">
    <property type="entry name" value="Periplasmic binding protein-like I"/>
    <property type="match status" value="1"/>
</dbReference>
<dbReference type="NCBIfam" id="TIGR00254">
    <property type="entry name" value="GGDEF"/>
    <property type="match status" value="1"/>
</dbReference>
<dbReference type="CDD" id="cd06267">
    <property type="entry name" value="PBP1_LacI_sugar_binding-like"/>
    <property type="match status" value="1"/>
</dbReference>
<dbReference type="Gene3D" id="3.40.50.2300">
    <property type="match status" value="2"/>
</dbReference>
<dbReference type="InterPro" id="IPR028082">
    <property type="entry name" value="Peripla_BP_I"/>
</dbReference>
<dbReference type="PANTHER" id="PTHR30146:SF24">
    <property type="entry name" value="XYLOSE OPERON REGULATORY PROTEIN"/>
    <property type="match status" value="1"/>
</dbReference>
<dbReference type="SUPFAM" id="SSF55073">
    <property type="entry name" value="Nucleotide cyclase"/>
    <property type="match status" value="1"/>
</dbReference>
<dbReference type="EMBL" id="JBBMEX010000012">
    <property type="protein sequence ID" value="MEQ2558408.1"/>
    <property type="molecule type" value="Genomic_DNA"/>
</dbReference>
<evidence type="ECO:0000313" key="6">
    <source>
        <dbReference type="Proteomes" id="UP001454489"/>
    </source>
</evidence>
<evidence type="ECO:0000256" key="1">
    <source>
        <dbReference type="ARBA" id="ARBA00023015"/>
    </source>
</evidence>
<dbReference type="InterPro" id="IPR046335">
    <property type="entry name" value="LacI/GalR-like_sensor"/>
</dbReference>
<dbReference type="Proteomes" id="UP001454489">
    <property type="component" value="Unassembled WGS sequence"/>
</dbReference>
<evidence type="ECO:0000256" key="2">
    <source>
        <dbReference type="ARBA" id="ARBA00023125"/>
    </source>
</evidence>
<comment type="caution">
    <text evidence="5">The sequence shown here is derived from an EMBL/GenBank/DDBJ whole genome shotgun (WGS) entry which is preliminary data.</text>
</comment>
<accession>A0ABV1HFD0</accession>
<name>A0ABV1HFD0_9FIRM</name>
<evidence type="ECO:0000256" key="3">
    <source>
        <dbReference type="ARBA" id="ARBA00023163"/>
    </source>
</evidence>
<proteinExistence type="predicted"/>
<evidence type="ECO:0000259" key="4">
    <source>
        <dbReference type="PROSITE" id="PS50887"/>
    </source>
</evidence>
<protein>
    <submittedName>
        <fullName evidence="5">GGDEF domain-containing protein</fullName>
    </submittedName>
</protein>
<gene>
    <name evidence="5" type="ORF">WMO43_11095</name>
</gene>
<sequence>MKKIAVVLCGMEYSNQQELVQGMIQYQSEHGGSIHVFHCSGDHLQTGGYKRGAFKIFDLLNPQNYDGIILARETLHEKNMQRRVVERLRESGVPVISVGAKTEGMGCIEFDDYHAMSQMVRHVICEHGARKLAYIDGPKEYSDAAKRAQAYKDVLEEEGVPFDSHWFFKGDYSVEAGTYVVSELDRMHRIPEAIICANDCMAAGAIMELQDRGYRVPEDVLVTGFDNVSIAKDNSPRITTVDCDRETMGYRACEYLMTKTAKEIQKLCVQIPTTQIYSESCGCEREGQDDGREIKHRLIRQSAKTKNYQRRMNEVFNSFMKSKKVKDFIGPVKEFVPGLETECFYIAFRDTDAFARRMVRSYGDRDSLQDAAWDEAETERYRLPIAYEKGVFSSYGELEPGMLLPKECTADENVVSFIMPIHYQEHFFGYCMIGHCDMATEADLIKQWMLELGNAVESVLKKQILQNITEKLDRMSAFDSLTGLYNRVGFQIQADKYKMYAKSSGRSLYISFIDIDGLKKVNDTYGHHEGDWLIKTIGECLKKASHEEEVCMRFGGDEFIVLGLENVADGRHLEFEQEFQKNIQKVNETQEREYQVSASIGSYTIEDVENTNLQIVIERADMEMYLRKKKKKRG</sequence>
<dbReference type="PROSITE" id="PS50887">
    <property type="entry name" value="GGDEF"/>
    <property type="match status" value="1"/>
</dbReference>
<reference evidence="5 6" key="1">
    <citation type="submission" date="2024-03" db="EMBL/GenBank/DDBJ databases">
        <title>Human intestinal bacterial collection.</title>
        <authorList>
            <person name="Pauvert C."/>
            <person name="Hitch T.C.A."/>
            <person name="Clavel T."/>
        </authorList>
    </citation>
    <scope>NUCLEOTIDE SEQUENCE [LARGE SCALE GENOMIC DNA]</scope>
    <source>
        <strain evidence="5 6">CLA-AA-H185</strain>
    </source>
</reference>
<keyword evidence="3" id="KW-0804">Transcription</keyword>
<dbReference type="InterPro" id="IPR029787">
    <property type="entry name" value="Nucleotide_cyclase"/>
</dbReference>
<dbReference type="InterPro" id="IPR043128">
    <property type="entry name" value="Rev_trsase/Diguanyl_cyclase"/>
</dbReference>
<feature type="domain" description="GGDEF" evidence="4">
    <location>
        <begin position="506"/>
        <end position="634"/>
    </location>
</feature>
<dbReference type="InterPro" id="IPR000160">
    <property type="entry name" value="GGDEF_dom"/>
</dbReference>
<dbReference type="SMART" id="SM00267">
    <property type="entry name" value="GGDEF"/>
    <property type="match status" value="1"/>
</dbReference>
<keyword evidence="2" id="KW-0238">DNA-binding</keyword>
<organism evidence="5 6">
    <name type="scientific">Maccoyibacter intestinihominis</name>
    <dbReference type="NCBI Taxonomy" id="3133499"/>
    <lineage>
        <taxon>Bacteria</taxon>
        <taxon>Bacillati</taxon>
        <taxon>Bacillota</taxon>
        <taxon>Clostridia</taxon>
        <taxon>Lachnospirales</taxon>
        <taxon>Lachnospiraceae</taxon>
        <taxon>Maccoyibacter</taxon>
    </lineage>
</organism>
<dbReference type="RefSeq" id="WP_353531227.1">
    <property type="nucleotide sequence ID" value="NZ_JBBMEX010000012.1"/>
</dbReference>